<dbReference type="EMBL" id="JPKZ01002157">
    <property type="protein sequence ID" value="KHN78134.1"/>
    <property type="molecule type" value="Genomic_DNA"/>
</dbReference>
<accession>A0A0B2V9G4</accession>
<name>A0A0B2V9G4_TOXCA</name>
<evidence type="ECO:0008006" key="4">
    <source>
        <dbReference type="Google" id="ProtNLM"/>
    </source>
</evidence>
<keyword evidence="3" id="KW-1185">Reference proteome</keyword>
<protein>
    <recommendedName>
        <fullName evidence="4">ShKT domain-containing protein</fullName>
    </recommendedName>
</protein>
<dbReference type="Proteomes" id="UP000031036">
    <property type="component" value="Unassembled WGS sequence"/>
</dbReference>
<gene>
    <name evidence="2" type="ORF">Tcan_18323</name>
</gene>
<evidence type="ECO:0000313" key="2">
    <source>
        <dbReference type="EMBL" id="KHN78134.1"/>
    </source>
</evidence>
<feature type="chain" id="PRO_5002096002" description="ShKT domain-containing protein" evidence="1">
    <location>
        <begin position="18"/>
        <end position="114"/>
    </location>
</feature>
<organism evidence="2 3">
    <name type="scientific">Toxocara canis</name>
    <name type="common">Canine roundworm</name>
    <dbReference type="NCBI Taxonomy" id="6265"/>
    <lineage>
        <taxon>Eukaryota</taxon>
        <taxon>Metazoa</taxon>
        <taxon>Ecdysozoa</taxon>
        <taxon>Nematoda</taxon>
        <taxon>Chromadorea</taxon>
        <taxon>Rhabditida</taxon>
        <taxon>Spirurina</taxon>
        <taxon>Ascaridomorpha</taxon>
        <taxon>Ascaridoidea</taxon>
        <taxon>Toxocaridae</taxon>
        <taxon>Toxocara</taxon>
    </lineage>
</organism>
<evidence type="ECO:0000256" key="1">
    <source>
        <dbReference type="SAM" id="SignalP"/>
    </source>
</evidence>
<proteinExistence type="predicted"/>
<evidence type="ECO:0000313" key="3">
    <source>
        <dbReference type="Proteomes" id="UP000031036"/>
    </source>
</evidence>
<keyword evidence="1" id="KW-0732">Signal</keyword>
<sequence length="114" mass="12404">MLVYLMLMTSCMMVVTGRPRPKEDVPVVIRNCTVVINGVTRPSVAPSSCKNYFSDSDCASVFAISADIQRENAIETNDYKVNGMCYSPVGDVIGIRCRSMCGLCCEPPPGKKSI</sequence>
<reference evidence="2 3" key="1">
    <citation type="submission" date="2014-11" db="EMBL/GenBank/DDBJ databases">
        <title>Genetic blueprint of the zoonotic pathogen Toxocara canis.</title>
        <authorList>
            <person name="Zhu X.-Q."/>
            <person name="Korhonen P.K."/>
            <person name="Cai H."/>
            <person name="Young N.D."/>
            <person name="Nejsum P."/>
            <person name="von Samson-Himmelstjerna G."/>
            <person name="Boag P.R."/>
            <person name="Tan P."/>
            <person name="Li Q."/>
            <person name="Min J."/>
            <person name="Yang Y."/>
            <person name="Wang X."/>
            <person name="Fang X."/>
            <person name="Hall R.S."/>
            <person name="Hofmann A."/>
            <person name="Sternberg P.W."/>
            <person name="Jex A.R."/>
            <person name="Gasser R.B."/>
        </authorList>
    </citation>
    <scope>NUCLEOTIDE SEQUENCE [LARGE SCALE GENOMIC DNA]</scope>
    <source>
        <strain evidence="2">PN_DK_2014</strain>
    </source>
</reference>
<comment type="caution">
    <text evidence="2">The sequence shown here is derived from an EMBL/GenBank/DDBJ whole genome shotgun (WGS) entry which is preliminary data.</text>
</comment>
<dbReference type="AlphaFoldDB" id="A0A0B2V9G4"/>
<feature type="signal peptide" evidence="1">
    <location>
        <begin position="1"/>
        <end position="17"/>
    </location>
</feature>